<reference evidence="2" key="1">
    <citation type="submission" date="2018-07" db="EMBL/GenBank/DDBJ databases">
        <title>Giant CbK-like Caulobacter bacteriophages have genetically divergent genomes.</title>
        <authorList>
            <person name="Wilson K.M."/>
            <person name="Ely B."/>
        </authorList>
    </citation>
    <scope>NUCLEOTIDE SEQUENCE [LARGE SCALE GENOMIC DNA]</scope>
</reference>
<dbReference type="Proteomes" id="UP000259421">
    <property type="component" value="Segment"/>
</dbReference>
<gene>
    <name evidence="1" type="ORF">CcrBL9_gp110</name>
</gene>
<evidence type="ECO:0000313" key="1">
    <source>
        <dbReference type="EMBL" id="AXQ69134.1"/>
    </source>
</evidence>
<dbReference type="InterPro" id="IPR021686">
    <property type="entry name" value="DUF3268"/>
</dbReference>
<accession>A0A385EB77</accession>
<dbReference type="EMBL" id="MH588546">
    <property type="protein sequence ID" value="AXQ69134.1"/>
    <property type="molecule type" value="Genomic_DNA"/>
</dbReference>
<protein>
    <submittedName>
        <fullName evidence="1">Uncharacterized protein</fullName>
    </submittedName>
</protein>
<sequence>MRNYMDDEDEDDLSFGGAIRPFKQKVAKIKNGAKRRAYEKYIKKDYELKKIAPICIECGSLASLTSGEIAYPNKPEFRREQAYLCKCGGRVRCHPGTTIAQGYPANHKTAEARWHTHNAFDALWRDGPFTRFLDARSRAYAWLAAELELDLDDCHIGMFNAKTCQRVQTLCEVKAREGSLH</sequence>
<name>A0A385EB77_9CAUD</name>
<keyword evidence="2" id="KW-1185">Reference proteome</keyword>
<dbReference type="Pfam" id="PF11672">
    <property type="entry name" value="DUF3268"/>
    <property type="match status" value="1"/>
</dbReference>
<evidence type="ECO:0000313" key="2">
    <source>
        <dbReference type="Proteomes" id="UP000259421"/>
    </source>
</evidence>
<organism evidence="1 2">
    <name type="scientific">Caulobacter phage CcrBL9</name>
    <dbReference type="NCBI Taxonomy" id="2283270"/>
    <lineage>
        <taxon>Viruses</taxon>
        <taxon>Duplodnaviria</taxon>
        <taxon>Heunggongvirae</taxon>
        <taxon>Uroviricota</taxon>
        <taxon>Caudoviricetes</taxon>
        <taxon>Jeanschmidtviridae</taxon>
        <taxon>Bertelyvirus</taxon>
        <taxon>Bertelyvirus BL9</taxon>
    </lineage>
</organism>
<proteinExistence type="predicted"/>
<reference evidence="1 2" key="2">
    <citation type="submission" date="2018-09" db="EMBL/GenBank/DDBJ databases">
        <title>Giant CbK-like Caulobacter bacteriophages have genetically divergent genomes.</title>
        <authorList>
            <person name="Wilson K."/>
            <person name="Ely B."/>
        </authorList>
    </citation>
    <scope>NUCLEOTIDE SEQUENCE [LARGE SCALE GENOMIC DNA]</scope>
</reference>